<dbReference type="Pfam" id="PF09420">
    <property type="entry name" value="Nop16"/>
    <property type="match status" value="1"/>
</dbReference>
<dbReference type="Proteomes" id="UP000095038">
    <property type="component" value="Unassembled WGS sequence"/>
</dbReference>
<evidence type="ECO:0000256" key="4">
    <source>
        <dbReference type="ARBA" id="ARBA00015522"/>
    </source>
</evidence>
<dbReference type="GO" id="GO:0030687">
    <property type="term" value="C:preribosome, large subunit precursor"/>
    <property type="evidence" value="ECO:0007669"/>
    <property type="project" value="EnsemblFungi"/>
</dbReference>
<dbReference type="RefSeq" id="XP_020047398.1">
    <property type="nucleotide sequence ID" value="XM_020190569.1"/>
</dbReference>
<keyword evidence="6" id="KW-0539">Nucleus</keyword>
<proteinExistence type="inferred from homology"/>
<organism evidence="8 9">
    <name type="scientific">Ascoidea rubescens DSM 1968</name>
    <dbReference type="NCBI Taxonomy" id="1344418"/>
    <lineage>
        <taxon>Eukaryota</taxon>
        <taxon>Fungi</taxon>
        <taxon>Dikarya</taxon>
        <taxon>Ascomycota</taxon>
        <taxon>Saccharomycotina</taxon>
        <taxon>Saccharomycetes</taxon>
        <taxon>Ascoideaceae</taxon>
        <taxon>Ascoidea</taxon>
    </lineage>
</organism>
<reference evidence="9" key="1">
    <citation type="submission" date="2016-05" db="EMBL/GenBank/DDBJ databases">
        <title>Comparative genomics of biotechnologically important yeasts.</title>
        <authorList>
            <consortium name="DOE Joint Genome Institute"/>
            <person name="Riley R."/>
            <person name="Haridas S."/>
            <person name="Wolfe K.H."/>
            <person name="Lopes M.R."/>
            <person name="Hittinger C.T."/>
            <person name="Goker M."/>
            <person name="Salamov A."/>
            <person name="Wisecaver J."/>
            <person name="Long T.M."/>
            <person name="Aerts A.L."/>
            <person name="Barry K."/>
            <person name="Choi C."/>
            <person name="Clum A."/>
            <person name="Coughlan A.Y."/>
            <person name="Deshpande S."/>
            <person name="Douglass A.P."/>
            <person name="Hanson S.J."/>
            <person name="Klenk H.-P."/>
            <person name="Labutti K."/>
            <person name="Lapidus A."/>
            <person name="Lindquist E."/>
            <person name="Lipzen A."/>
            <person name="Meier-Kolthoff J.P."/>
            <person name="Ohm R.A."/>
            <person name="Otillar R.P."/>
            <person name="Pangilinan J."/>
            <person name="Peng Y."/>
            <person name="Rokas A."/>
            <person name="Rosa C.A."/>
            <person name="Scheuner C."/>
            <person name="Sibirny A.A."/>
            <person name="Slot J.C."/>
            <person name="Stielow J.B."/>
            <person name="Sun H."/>
            <person name="Kurtzman C.P."/>
            <person name="Blackwell M."/>
            <person name="Grigoriev I.V."/>
            <person name="Jeffries T.W."/>
        </authorList>
    </citation>
    <scope>NUCLEOTIDE SEQUENCE [LARGE SCALE GENOMIC DNA]</scope>
    <source>
        <strain evidence="9">DSM 1968</strain>
    </source>
</reference>
<dbReference type="OrthoDB" id="285729at2759"/>
<evidence type="ECO:0000313" key="9">
    <source>
        <dbReference type="Proteomes" id="UP000095038"/>
    </source>
</evidence>
<dbReference type="PANTHER" id="PTHR13243">
    <property type="entry name" value="HSPC111 PROTEIN-RELATED"/>
    <property type="match status" value="1"/>
</dbReference>
<evidence type="ECO:0000313" key="8">
    <source>
        <dbReference type="EMBL" id="ODV61091.1"/>
    </source>
</evidence>
<dbReference type="EMBL" id="KV454480">
    <property type="protein sequence ID" value="ODV61091.1"/>
    <property type="molecule type" value="Genomic_DNA"/>
</dbReference>
<evidence type="ECO:0000256" key="7">
    <source>
        <dbReference type="SAM" id="MobiDB-lite"/>
    </source>
</evidence>
<evidence type="ECO:0000256" key="3">
    <source>
        <dbReference type="ARBA" id="ARBA00008479"/>
    </source>
</evidence>
<dbReference type="InterPro" id="IPR019002">
    <property type="entry name" value="Ribosome_biogenesis_Nop16"/>
</dbReference>
<keyword evidence="5" id="KW-0690">Ribosome biogenesis</keyword>
<gene>
    <name evidence="8" type="ORF">ASCRUDRAFT_35064</name>
</gene>
<evidence type="ECO:0000256" key="1">
    <source>
        <dbReference type="ARBA" id="ARBA00002889"/>
    </source>
</evidence>
<dbReference type="GO" id="GO:0005730">
    <property type="term" value="C:nucleolus"/>
    <property type="evidence" value="ECO:0007669"/>
    <property type="project" value="UniProtKB-SubCell"/>
</dbReference>
<keyword evidence="9" id="KW-1185">Reference proteome</keyword>
<evidence type="ECO:0000256" key="2">
    <source>
        <dbReference type="ARBA" id="ARBA00004604"/>
    </source>
</evidence>
<accession>A0A1D2VHE6</accession>
<feature type="compositionally biased region" description="Basic residues" evidence="7">
    <location>
        <begin position="1"/>
        <end position="28"/>
    </location>
</feature>
<comment type="function">
    <text evidence="1">Involved in the biogenesis of the 60S ribosomal subunit.</text>
</comment>
<dbReference type="InParanoid" id="A0A1D2VHE6"/>
<evidence type="ECO:0000256" key="5">
    <source>
        <dbReference type="ARBA" id="ARBA00022517"/>
    </source>
</evidence>
<dbReference type="GO" id="GO:0042273">
    <property type="term" value="P:ribosomal large subunit biogenesis"/>
    <property type="evidence" value="ECO:0007669"/>
    <property type="project" value="EnsemblFungi"/>
</dbReference>
<evidence type="ECO:0000256" key="6">
    <source>
        <dbReference type="ARBA" id="ARBA00023242"/>
    </source>
</evidence>
<dbReference type="STRING" id="1344418.A0A1D2VHE6"/>
<protein>
    <recommendedName>
        <fullName evidence="4">Nucleolar protein 16</fullName>
    </recommendedName>
</protein>
<comment type="similarity">
    <text evidence="3">Belongs to the NOP16 family.</text>
</comment>
<dbReference type="GeneID" id="30964205"/>
<dbReference type="FunCoup" id="A0A1D2VHE6">
    <property type="interactions" value="301"/>
</dbReference>
<dbReference type="AlphaFoldDB" id="A0A1D2VHE6"/>
<feature type="region of interest" description="Disordered" evidence="7">
    <location>
        <begin position="1"/>
        <end position="29"/>
    </location>
</feature>
<comment type="subcellular location">
    <subcellularLocation>
        <location evidence="2">Nucleus</location>
        <location evidence="2">Nucleolus</location>
    </subcellularLocation>
</comment>
<dbReference type="PANTHER" id="PTHR13243:SF1">
    <property type="entry name" value="NUCLEOLAR PROTEIN 16"/>
    <property type="match status" value="1"/>
</dbReference>
<name>A0A1D2VHE6_9ASCO</name>
<sequence>MVSVRKRRSKHSSVSRTTRKTKDKHRRIPASSNILISKNWDPKLTLIQNYRKLGLTSKLKKATGGKEKIIKPFYEDDDFLQKQKNLNNLINNGMNDVNMSGNNEEEIDENEIPEGEARIIRDKKTNQVIRVVHGKKKVNDDSDDGDNKMNQIKIVHSSNNASFIKELEEYASRPVIKVERRESERESSWLKSLYEKYGDDYKKMQWDKKMNIYQLTSNQIRGKMEKWKKRNSVQ</sequence>